<sequence>MMRGLLESGRKRMATGEMELSVKFLAIMGGVSLGLHNGAIIKTQRGIRMHYYGDRLSS</sequence>
<dbReference type="EMBL" id="QXFU01002497">
    <property type="protein sequence ID" value="KAE8985010.1"/>
    <property type="molecule type" value="Genomic_DNA"/>
</dbReference>
<proteinExistence type="predicted"/>
<evidence type="ECO:0000256" key="1">
    <source>
        <dbReference type="SAM" id="Phobius"/>
    </source>
</evidence>
<evidence type="ECO:0000313" key="3">
    <source>
        <dbReference type="EMBL" id="KAE8988310.1"/>
    </source>
</evidence>
<gene>
    <name evidence="3" type="ORF">PR001_g22075</name>
    <name evidence="2" type="ORF">PR002_g22768</name>
</gene>
<dbReference type="Proteomes" id="UP000429607">
    <property type="component" value="Unassembled WGS sequence"/>
</dbReference>
<dbReference type="EMBL" id="QXFV01002405">
    <property type="protein sequence ID" value="KAE8988310.1"/>
    <property type="molecule type" value="Genomic_DNA"/>
</dbReference>
<evidence type="ECO:0000313" key="4">
    <source>
        <dbReference type="Proteomes" id="UP000429607"/>
    </source>
</evidence>
<name>A0A6A3ISG3_9STRA</name>
<keyword evidence="1" id="KW-0472">Membrane</keyword>
<protein>
    <submittedName>
        <fullName evidence="2">Uncharacterized protein</fullName>
    </submittedName>
</protein>
<dbReference type="AlphaFoldDB" id="A0A6A3ISG3"/>
<accession>A0A6A3ISG3</accession>
<organism evidence="2 5">
    <name type="scientific">Phytophthora rubi</name>
    <dbReference type="NCBI Taxonomy" id="129364"/>
    <lineage>
        <taxon>Eukaryota</taxon>
        <taxon>Sar</taxon>
        <taxon>Stramenopiles</taxon>
        <taxon>Oomycota</taxon>
        <taxon>Peronosporomycetes</taxon>
        <taxon>Peronosporales</taxon>
        <taxon>Peronosporaceae</taxon>
        <taxon>Phytophthora</taxon>
    </lineage>
</organism>
<reference evidence="4 5" key="1">
    <citation type="submission" date="2018-09" db="EMBL/GenBank/DDBJ databases">
        <title>Genomic investigation of the strawberry pathogen Phytophthora fragariae indicates pathogenicity is determined by transcriptional variation in three key races.</title>
        <authorList>
            <person name="Adams T.M."/>
            <person name="Armitage A.D."/>
            <person name="Sobczyk M.K."/>
            <person name="Bates H.J."/>
            <person name="Dunwell J.M."/>
            <person name="Nellist C.F."/>
            <person name="Harrison R.J."/>
        </authorList>
    </citation>
    <scope>NUCLEOTIDE SEQUENCE [LARGE SCALE GENOMIC DNA]</scope>
    <source>
        <strain evidence="3 4">SCRP249</strain>
        <strain evidence="2 5">SCRP324</strain>
    </source>
</reference>
<feature type="transmembrane region" description="Helical" evidence="1">
    <location>
        <begin position="20"/>
        <end position="41"/>
    </location>
</feature>
<evidence type="ECO:0000313" key="2">
    <source>
        <dbReference type="EMBL" id="KAE8985010.1"/>
    </source>
</evidence>
<dbReference type="OrthoDB" id="10273914at2759"/>
<evidence type="ECO:0000313" key="5">
    <source>
        <dbReference type="Proteomes" id="UP000435112"/>
    </source>
</evidence>
<comment type="caution">
    <text evidence="2">The sequence shown here is derived from an EMBL/GenBank/DDBJ whole genome shotgun (WGS) entry which is preliminary data.</text>
</comment>
<keyword evidence="1" id="KW-1133">Transmembrane helix</keyword>
<keyword evidence="1" id="KW-0812">Transmembrane</keyword>
<dbReference type="Proteomes" id="UP000435112">
    <property type="component" value="Unassembled WGS sequence"/>
</dbReference>